<dbReference type="GO" id="GO:0000027">
    <property type="term" value="P:ribosomal large subunit assembly"/>
    <property type="evidence" value="ECO:0007669"/>
    <property type="project" value="InterPro"/>
</dbReference>
<dbReference type="PANTHER" id="PTHR45841">
    <property type="entry name" value="MRNA TURNOVER PROTEIN 4 MRTO4"/>
    <property type="match status" value="1"/>
</dbReference>
<dbReference type="OrthoDB" id="10262308at2759"/>
<comment type="subunit">
    <text evidence="6">Associates with the pre-60S ribosomal particle.</text>
</comment>
<dbReference type="InterPro" id="IPR043141">
    <property type="entry name" value="Ribosomal_uL10-like_sf"/>
</dbReference>
<comment type="subcellular location">
    <subcellularLocation>
        <location evidence="6">Cytoplasm</location>
    </subcellularLocation>
    <subcellularLocation>
        <location evidence="6">Nucleus</location>
        <location evidence="6">Nucleolus</location>
    </subcellularLocation>
</comment>
<evidence type="ECO:0000256" key="6">
    <source>
        <dbReference type="RuleBase" id="RU364039"/>
    </source>
</evidence>
<comment type="function">
    <text evidence="2 6">Component of the ribosome assembly machinery. Nuclear paralog of the ribosomal protein P0, it binds pre-60S subunits at an early stage of assembly in the nucleolus, and is replaced by P0 in cytoplasmic pre-60S subunits and mature 80S ribosomes.</text>
</comment>
<dbReference type="OMA" id="LEWAENY"/>
<dbReference type="eggNOG" id="KOG0816">
    <property type="taxonomic scope" value="Eukaryota"/>
</dbReference>
<dbReference type="STRING" id="436017.A4S8Z4"/>
<keyword evidence="6" id="KW-0690">Ribosome biogenesis</keyword>
<comment type="function">
    <text evidence="1">Ribosomal protein P0 is the functional equivalent of E.coli protein L10.</text>
</comment>
<evidence type="ECO:0000256" key="4">
    <source>
        <dbReference type="ARBA" id="ARBA00022490"/>
    </source>
</evidence>
<comment type="similarity">
    <text evidence="3 6">Belongs to the universal ribosomal protein uL10 family.</text>
</comment>
<dbReference type="RefSeq" id="XP_001421843.1">
    <property type="nucleotide sequence ID" value="XM_001421806.1"/>
</dbReference>
<dbReference type="Gramene" id="ABP00137">
    <property type="protein sequence ID" value="ABP00137"/>
    <property type="gene ID" value="OSTLU_51641"/>
</dbReference>
<sequence length="255" mass="28139">MPKSKRAKVVSLTQTKKKDREWKSTLIERVRDALSERSSVYVFKYENMRNGTFKEMRAATEATTTFFVGSNKVLRVALGRDAESEASEGAATLGARVKGDCGVMFTNLSREDVESVFERFAVKDYARTGALARETVTVEAGPVHGPSGALMEHTLEPTLRKNGMPTKLNRGVIELEANHTLCKEGQHISPQGAILLRLFGHELAEFRCRLTCGLVNGELEVYEEDDEGDDGDDGPIDRFAHDGITDSMMLPPGVK</sequence>
<dbReference type="KEGG" id="olu:OSTLU_51641"/>
<dbReference type="GO" id="GO:0005730">
    <property type="term" value="C:nucleolus"/>
    <property type="evidence" value="ECO:0007669"/>
    <property type="project" value="UniProtKB-SubCell"/>
</dbReference>
<dbReference type="Pfam" id="PF00466">
    <property type="entry name" value="Ribosomal_L10"/>
    <property type="match status" value="1"/>
</dbReference>
<organism evidence="8 9">
    <name type="scientific">Ostreococcus lucimarinus (strain CCE9901)</name>
    <dbReference type="NCBI Taxonomy" id="436017"/>
    <lineage>
        <taxon>Eukaryota</taxon>
        <taxon>Viridiplantae</taxon>
        <taxon>Chlorophyta</taxon>
        <taxon>Mamiellophyceae</taxon>
        <taxon>Mamiellales</taxon>
        <taxon>Bathycoccaceae</taxon>
        <taxon>Ostreococcus</taxon>
    </lineage>
</organism>
<proteinExistence type="inferred from homology"/>
<dbReference type="Gene3D" id="3.30.70.1730">
    <property type="match status" value="1"/>
</dbReference>
<evidence type="ECO:0000256" key="2">
    <source>
        <dbReference type="ARBA" id="ARBA00004046"/>
    </source>
</evidence>
<protein>
    <recommendedName>
        <fullName evidence="6">Ribosome assembly factor mrt4</fullName>
    </recommendedName>
</protein>
<dbReference type="InterPro" id="IPR001790">
    <property type="entry name" value="Ribosomal_uL10"/>
</dbReference>
<name>A4S8Z4_OSTLU</name>
<dbReference type="InterPro" id="IPR033867">
    <property type="entry name" value="Mrt4"/>
</dbReference>
<dbReference type="GeneID" id="5005872"/>
<dbReference type="GO" id="GO:0006364">
    <property type="term" value="P:rRNA processing"/>
    <property type="evidence" value="ECO:0007669"/>
    <property type="project" value="TreeGrafter"/>
</dbReference>
<dbReference type="GO" id="GO:0003723">
    <property type="term" value="F:RNA binding"/>
    <property type="evidence" value="ECO:0007669"/>
    <property type="project" value="TreeGrafter"/>
</dbReference>
<evidence type="ECO:0000256" key="3">
    <source>
        <dbReference type="ARBA" id="ARBA00008889"/>
    </source>
</evidence>
<dbReference type="GO" id="GO:0000956">
    <property type="term" value="P:nuclear-transcribed mRNA catabolic process"/>
    <property type="evidence" value="ECO:0007669"/>
    <property type="project" value="TreeGrafter"/>
</dbReference>
<dbReference type="Proteomes" id="UP000001568">
    <property type="component" value="Chromosome 16"/>
</dbReference>
<dbReference type="EMBL" id="CP000596">
    <property type="protein sequence ID" value="ABP00137.1"/>
    <property type="molecule type" value="Genomic_DNA"/>
</dbReference>
<dbReference type="InterPro" id="IPR051742">
    <property type="entry name" value="Ribosome_Assembly_uL10"/>
</dbReference>
<dbReference type="HOGENOM" id="CLU_071690_1_0_1"/>
<gene>
    <name evidence="8" type="ORF">OSTLU_51641</name>
</gene>
<evidence type="ECO:0000256" key="5">
    <source>
        <dbReference type="ARBA" id="ARBA00023242"/>
    </source>
</evidence>
<dbReference type="Gene3D" id="3.90.105.20">
    <property type="match status" value="1"/>
</dbReference>
<dbReference type="InterPro" id="IPR043164">
    <property type="entry name" value="Ribosomal_uL10-like_insert_sf"/>
</dbReference>
<keyword evidence="5 6" id="KW-0539">Nucleus</keyword>
<dbReference type="SUPFAM" id="SSF160369">
    <property type="entry name" value="Ribosomal protein L10-like"/>
    <property type="match status" value="1"/>
</dbReference>
<keyword evidence="9" id="KW-1185">Reference proteome</keyword>
<keyword evidence="4 6" id="KW-0963">Cytoplasm</keyword>
<evidence type="ECO:0000313" key="9">
    <source>
        <dbReference type="Proteomes" id="UP000001568"/>
    </source>
</evidence>
<evidence type="ECO:0000259" key="7">
    <source>
        <dbReference type="Pfam" id="PF17777"/>
    </source>
</evidence>
<dbReference type="FunFam" id="3.90.105.20:FF:000003">
    <property type="entry name" value="Ribosome assembly factor mrt4"/>
    <property type="match status" value="1"/>
</dbReference>
<dbReference type="GO" id="GO:0003735">
    <property type="term" value="F:structural constituent of ribosome"/>
    <property type="evidence" value="ECO:0007669"/>
    <property type="project" value="EnsemblPlants"/>
</dbReference>
<feature type="domain" description="Large ribosomal subunit protein uL10-like insertion" evidence="7">
    <location>
        <begin position="126"/>
        <end position="200"/>
    </location>
</feature>
<dbReference type="InterPro" id="IPR040637">
    <property type="entry name" value="Ribosomal_uL10-like_insert"/>
</dbReference>
<evidence type="ECO:0000256" key="1">
    <source>
        <dbReference type="ARBA" id="ARBA00002200"/>
    </source>
</evidence>
<dbReference type="GO" id="GO:0005737">
    <property type="term" value="C:cytoplasm"/>
    <property type="evidence" value="ECO:0007669"/>
    <property type="project" value="UniProtKB-SubCell"/>
</dbReference>
<dbReference type="AlphaFoldDB" id="A4S8Z4"/>
<reference evidence="8 9" key="1">
    <citation type="journal article" date="2007" name="Proc. Natl. Acad. Sci. U.S.A.">
        <title>The tiny eukaryote Ostreococcus provides genomic insights into the paradox of plankton speciation.</title>
        <authorList>
            <person name="Palenik B."/>
            <person name="Grimwood J."/>
            <person name="Aerts A."/>
            <person name="Rouze P."/>
            <person name="Salamov A."/>
            <person name="Putnam N."/>
            <person name="Dupont C."/>
            <person name="Jorgensen R."/>
            <person name="Derelle E."/>
            <person name="Rombauts S."/>
            <person name="Zhou K."/>
            <person name="Otillar R."/>
            <person name="Merchant S.S."/>
            <person name="Podell S."/>
            <person name="Gaasterland T."/>
            <person name="Napoli C."/>
            <person name="Gendler K."/>
            <person name="Manuell A."/>
            <person name="Tai V."/>
            <person name="Vallon O."/>
            <person name="Piganeau G."/>
            <person name="Jancek S."/>
            <person name="Heijde M."/>
            <person name="Jabbari K."/>
            <person name="Bowler C."/>
            <person name="Lohr M."/>
            <person name="Robbens S."/>
            <person name="Werner G."/>
            <person name="Dubchak I."/>
            <person name="Pazour G.J."/>
            <person name="Ren Q."/>
            <person name="Paulsen I."/>
            <person name="Delwiche C."/>
            <person name="Schmutz J."/>
            <person name="Rokhsar D."/>
            <person name="Van de Peer Y."/>
            <person name="Moreau H."/>
            <person name="Grigoriev I.V."/>
        </authorList>
    </citation>
    <scope>NUCLEOTIDE SEQUENCE [LARGE SCALE GENOMIC DNA]</scope>
    <source>
        <strain evidence="8 9">CCE9901</strain>
    </source>
</reference>
<dbReference type="PANTHER" id="PTHR45841:SF1">
    <property type="entry name" value="MRNA TURNOVER PROTEIN 4 HOMOLOG"/>
    <property type="match status" value="1"/>
</dbReference>
<accession>A4S8Z4</accession>
<dbReference type="CDD" id="cd05796">
    <property type="entry name" value="Ribosomal_P0_like"/>
    <property type="match status" value="1"/>
</dbReference>
<dbReference type="Pfam" id="PF17777">
    <property type="entry name" value="RL10P_insert"/>
    <property type="match status" value="1"/>
</dbReference>
<dbReference type="GO" id="GO:0030687">
    <property type="term" value="C:preribosome, large subunit precursor"/>
    <property type="evidence" value="ECO:0007669"/>
    <property type="project" value="TreeGrafter"/>
</dbReference>
<evidence type="ECO:0000313" key="8">
    <source>
        <dbReference type="EMBL" id="ABP00137.1"/>
    </source>
</evidence>